<evidence type="ECO:0000256" key="4">
    <source>
        <dbReference type="ARBA" id="ARBA00023154"/>
    </source>
</evidence>
<dbReference type="Pfam" id="PF00278">
    <property type="entry name" value="Orn_DAP_Arg_deC"/>
    <property type="match status" value="1"/>
</dbReference>
<feature type="domain" description="Orn/DAP/Arg decarboxylase 2 C-terminal" evidence="9">
    <location>
        <begin position="328"/>
        <end position="419"/>
    </location>
</feature>
<dbReference type="InterPro" id="IPR009006">
    <property type="entry name" value="Ala_racemase/Decarboxylase_C"/>
</dbReference>
<dbReference type="RefSeq" id="WP_386443549.1">
    <property type="nucleotide sequence ID" value="NZ_JBHSFH010000004.1"/>
</dbReference>
<comment type="catalytic activity">
    <reaction evidence="6 8">
        <text>meso-2,6-diaminopimelate + H(+) = L-lysine + CO2</text>
        <dbReference type="Rhea" id="RHEA:15101"/>
        <dbReference type="ChEBI" id="CHEBI:15378"/>
        <dbReference type="ChEBI" id="CHEBI:16526"/>
        <dbReference type="ChEBI" id="CHEBI:32551"/>
        <dbReference type="ChEBI" id="CHEBI:57791"/>
        <dbReference type="EC" id="4.1.1.20"/>
    </reaction>
</comment>
<evidence type="ECO:0000256" key="5">
    <source>
        <dbReference type="ARBA" id="ARBA00023239"/>
    </source>
</evidence>
<dbReference type="SUPFAM" id="SSF50621">
    <property type="entry name" value="Alanine racemase C-terminal domain-like"/>
    <property type="match status" value="1"/>
</dbReference>
<comment type="pathway">
    <text evidence="6 8">Amino-acid biosynthesis; L-lysine biosynthesis via DAP pathway; L-lysine from DL-2,6-diaminopimelate: step 1/1.</text>
</comment>
<keyword evidence="2 6" id="KW-0210">Decarboxylase</keyword>
<organism evidence="11 12">
    <name type="scientific">Streptomyces ovatisporus</name>
    <dbReference type="NCBI Taxonomy" id="1128682"/>
    <lineage>
        <taxon>Bacteria</taxon>
        <taxon>Bacillati</taxon>
        <taxon>Actinomycetota</taxon>
        <taxon>Actinomycetes</taxon>
        <taxon>Kitasatosporales</taxon>
        <taxon>Streptomycetaceae</taxon>
        <taxon>Streptomyces</taxon>
    </lineage>
</organism>
<sequence>MSRSAHPAGPRYADVLPEGHYTAPPADLNALDPKVWPLTTARSGAGSVSIGGLGLAELAEEFGTALFVLDEDDFRTRCRAWRDAFGPDADVFYAGKAFLSRAVVRWLTEEGLNLDVCSGGELSIALAGGMPPERIALHGNNKSSAELRQAIEAGVGRIVLDSFQEIVRVAHIADTLGRRQPVQIRVTVGVEAHTHEFIATAHEDQKFGLALAGGQAAEAVRRVLKLDSLELVGIHSHIGSQIFDTSGFEVAAHRVVGLLADIRDEHGLELPEIDLGGGLGIAYTPEDDPSEPHTIAKSLREIVSRECRGAELAVPRLSVEPGRAIVGPSACTVYEVGTVKELPGLRTYVSVDGGMSDNVRTALYDAEYSVSLVSRASDAEPMLSRVVGKHCESGDIVVRDAFLPADVAPGDLLAVPATGAYCRSMANNYNHALRPPVVAVRDGAARVIIRRETEEDLLRLDVG</sequence>
<feature type="binding site" evidence="6">
    <location>
        <begin position="320"/>
        <end position="323"/>
    </location>
    <ligand>
        <name>pyridoxal 5'-phosphate</name>
        <dbReference type="ChEBI" id="CHEBI:597326"/>
    </ligand>
</feature>
<dbReference type="PROSITE" id="PS00878">
    <property type="entry name" value="ODR_DC_2_1"/>
    <property type="match status" value="1"/>
</dbReference>
<dbReference type="NCBIfam" id="TIGR01048">
    <property type="entry name" value="lysA"/>
    <property type="match status" value="1"/>
</dbReference>
<dbReference type="PRINTS" id="PR01181">
    <property type="entry name" value="DAPDCRBXLASE"/>
</dbReference>
<dbReference type="Gene3D" id="3.20.20.10">
    <property type="entry name" value="Alanine racemase"/>
    <property type="match status" value="1"/>
</dbReference>
<comment type="similarity">
    <text evidence="6">Belongs to the Orn/Lys/Arg decarboxylase class-II family. LysA subfamily.</text>
</comment>
<keyword evidence="6" id="KW-0028">Amino-acid biosynthesis</keyword>
<evidence type="ECO:0000256" key="6">
    <source>
        <dbReference type="HAMAP-Rule" id="MF_02120"/>
    </source>
</evidence>
<dbReference type="InterPro" id="IPR000183">
    <property type="entry name" value="Orn/DAP/Arg_de-COase"/>
</dbReference>
<evidence type="ECO:0000256" key="1">
    <source>
        <dbReference type="ARBA" id="ARBA00001933"/>
    </source>
</evidence>
<proteinExistence type="inferred from homology"/>
<feature type="binding site" evidence="6">
    <location>
        <position position="364"/>
    </location>
    <ligand>
        <name>substrate</name>
    </ligand>
</feature>
<keyword evidence="12" id="KW-1185">Reference proteome</keyword>
<feature type="binding site" evidence="6">
    <location>
        <position position="360"/>
    </location>
    <ligand>
        <name>substrate</name>
    </ligand>
</feature>
<dbReference type="InterPro" id="IPR022653">
    <property type="entry name" value="De-COase2_pyr-phos_BS"/>
</dbReference>
<dbReference type="InterPro" id="IPR022644">
    <property type="entry name" value="De-COase2_N"/>
</dbReference>
<dbReference type="PANTHER" id="PTHR43727:SF2">
    <property type="entry name" value="GROUP IV DECARBOXYLASE"/>
    <property type="match status" value="1"/>
</dbReference>
<evidence type="ECO:0000256" key="3">
    <source>
        <dbReference type="ARBA" id="ARBA00022898"/>
    </source>
</evidence>
<gene>
    <name evidence="6 11" type="primary">lysA</name>
    <name evidence="11" type="ORF">ACFPA8_06365</name>
</gene>
<evidence type="ECO:0000259" key="9">
    <source>
        <dbReference type="Pfam" id="PF00278"/>
    </source>
</evidence>
<evidence type="ECO:0000313" key="12">
    <source>
        <dbReference type="Proteomes" id="UP001595997"/>
    </source>
</evidence>
<protein>
    <recommendedName>
        <fullName evidence="6 7">Diaminopimelate decarboxylase</fullName>
        <shortName evidence="6">DAP decarboxylase</shortName>
        <shortName evidence="6">DAPDC</shortName>
        <ecNumber evidence="6 7">4.1.1.20</ecNumber>
    </recommendedName>
</protein>
<dbReference type="EMBL" id="JBHSFH010000004">
    <property type="protein sequence ID" value="MFC4493755.1"/>
    <property type="molecule type" value="Genomic_DNA"/>
</dbReference>
<dbReference type="SUPFAM" id="SSF51419">
    <property type="entry name" value="PLP-binding barrel"/>
    <property type="match status" value="1"/>
</dbReference>
<dbReference type="CDD" id="cd06828">
    <property type="entry name" value="PLPDE_III_DapDC"/>
    <property type="match status" value="1"/>
</dbReference>
<feature type="binding site" evidence="6">
    <location>
        <position position="323"/>
    </location>
    <ligand>
        <name>substrate</name>
    </ligand>
</feature>
<feature type="binding site" evidence="6">
    <location>
        <position position="421"/>
    </location>
    <ligand>
        <name>pyridoxal 5'-phosphate</name>
        <dbReference type="ChEBI" id="CHEBI:597326"/>
    </ligand>
</feature>
<feature type="modified residue" description="N6-(pyridoxal phosphate)lysine" evidence="6">
    <location>
        <position position="96"/>
    </location>
</feature>
<feature type="domain" description="Orn/DAP/Arg decarboxylase 2 N-terminal" evidence="10">
    <location>
        <begin position="72"/>
        <end position="326"/>
    </location>
</feature>
<dbReference type="PROSITE" id="PS00879">
    <property type="entry name" value="ODR_DC_2_2"/>
    <property type="match status" value="1"/>
</dbReference>
<evidence type="ECO:0000256" key="7">
    <source>
        <dbReference type="NCBIfam" id="TIGR01048"/>
    </source>
</evidence>
<dbReference type="GO" id="GO:0008836">
    <property type="term" value="F:diaminopimelate decarboxylase activity"/>
    <property type="evidence" value="ECO:0007669"/>
    <property type="project" value="UniProtKB-EC"/>
</dbReference>
<accession>A0ABV9A4B3</accession>
<comment type="subunit">
    <text evidence="6">Homodimer.</text>
</comment>
<comment type="cofactor">
    <cofactor evidence="1 6 8">
        <name>pyridoxal 5'-phosphate</name>
        <dbReference type="ChEBI" id="CHEBI:597326"/>
    </cofactor>
</comment>
<evidence type="ECO:0000313" key="11">
    <source>
        <dbReference type="EMBL" id="MFC4493755.1"/>
    </source>
</evidence>
<keyword evidence="5 6" id="KW-0456">Lyase</keyword>
<dbReference type="PANTHER" id="PTHR43727">
    <property type="entry name" value="DIAMINOPIMELATE DECARBOXYLASE"/>
    <property type="match status" value="1"/>
</dbReference>
<reference evidence="12" key="1">
    <citation type="journal article" date="2019" name="Int. J. Syst. Evol. Microbiol.">
        <title>The Global Catalogue of Microorganisms (GCM) 10K type strain sequencing project: providing services to taxonomists for standard genome sequencing and annotation.</title>
        <authorList>
            <consortium name="The Broad Institute Genomics Platform"/>
            <consortium name="The Broad Institute Genome Sequencing Center for Infectious Disease"/>
            <person name="Wu L."/>
            <person name="Ma J."/>
        </authorList>
    </citation>
    <scope>NUCLEOTIDE SEQUENCE [LARGE SCALE GENOMIC DNA]</scope>
    <source>
        <strain evidence="12">CGMCC 4.7357</strain>
    </source>
</reference>
<feature type="binding site" evidence="6">
    <location>
        <position position="421"/>
    </location>
    <ligand>
        <name>substrate</name>
    </ligand>
</feature>
<evidence type="ECO:0000256" key="2">
    <source>
        <dbReference type="ARBA" id="ARBA00022793"/>
    </source>
</evidence>
<keyword evidence="4 6" id="KW-0457">Lysine biosynthesis</keyword>
<dbReference type="HAMAP" id="MF_02120">
    <property type="entry name" value="LysA"/>
    <property type="match status" value="1"/>
</dbReference>
<dbReference type="InterPro" id="IPR022643">
    <property type="entry name" value="De-COase2_C"/>
</dbReference>
<dbReference type="EC" id="4.1.1.20" evidence="6 7"/>
<dbReference type="PRINTS" id="PR01179">
    <property type="entry name" value="ODADCRBXLASE"/>
</dbReference>
<feature type="binding site" evidence="6">
    <location>
        <position position="278"/>
    </location>
    <ligand>
        <name>pyridoxal 5'-phosphate</name>
        <dbReference type="ChEBI" id="CHEBI:597326"/>
    </ligand>
</feature>
<comment type="function">
    <text evidence="6">Specifically catalyzes the decarboxylation of meso-diaminopimelate (meso-DAP) to L-lysine.</text>
</comment>
<dbReference type="InterPro" id="IPR002986">
    <property type="entry name" value="DAP_deCOOHase_LysA"/>
</dbReference>
<name>A0ABV9A4B3_9ACTN</name>
<dbReference type="Proteomes" id="UP001595997">
    <property type="component" value="Unassembled WGS sequence"/>
</dbReference>
<dbReference type="InterPro" id="IPR022657">
    <property type="entry name" value="De-COase2_CS"/>
</dbReference>
<comment type="caution">
    <text evidence="11">The sequence shown here is derived from an EMBL/GenBank/DDBJ whole genome shotgun (WGS) entry which is preliminary data.</text>
</comment>
<evidence type="ECO:0000259" key="10">
    <source>
        <dbReference type="Pfam" id="PF02784"/>
    </source>
</evidence>
<keyword evidence="3 6" id="KW-0663">Pyridoxal phosphate</keyword>
<evidence type="ECO:0000256" key="8">
    <source>
        <dbReference type="RuleBase" id="RU003738"/>
    </source>
</evidence>
<dbReference type="InterPro" id="IPR029066">
    <property type="entry name" value="PLP-binding_barrel"/>
</dbReference>
<feature type="binding site" evidence="6">
    <location>
        <position position="392"/>
    </location>
    <ligand>
        <name>substrate</name>
    </ligand>
</feature>
<dbReference type="Pfam" id="PF02784">
    <property type="entry name" value="Orn_Arg_deC_N"/>
    <property type="match status" value="1"/>
</dbReference>
<dbReference type="Gene3D" id="2.40.37.10">
    <property type="entry name" value="Lyase, Ornithine Decarboxylase, Chain A, domain 1"/>
    <property type="match status" value="1"/>
</dbReference>